<dbReference type="Pfam" id="PF25304">
    <property type="entry name" value="WHD_eIF2D"/>
    <property type="match status" value="1"/>
</dbReference>
<gene>
    <name evidence="5" type="ORF">RirG_047870</name>
</gene>
<evidence type="ECO:0000256" key="1">
    <source>
        <dbReference type="ARBA" id="ARBA00010359"/>
    </source>
</evidence>
<dbReference type="InterPro" id="IPR036885">
    <property type="entry name" value="SWIB_MDM2_dom_sf"/>
</dbReference>
<dbReference type="Proteomes" id="UP000022910">
    <property type="component" value="Unassembled WGS sequence"/>
</dbReference>
<evidence type="ECO:0000259" key="4">
    <source>
        <dbReference type="PROSITE" id="PS51925"/>
    </source>
</evidence>
<dbReference type="PANTHER" id="PTHR12217">
    <property type="entry name" value="EUKARYOTIC TRANSLATION INITIATION FACTOR 2D"/>
    <property type="match status" value="1"/>
</dbReference>
<dbReference type="Pfam" id="PF26291">
    <property type="entry name" value="SWIB_eIF2D"/>
    <property type="match status" value="1"/>
</dbReference>
<dbReference type="GO" id="GO:0003723">
    <property type="term" value="F:RNA binding"/>
    <property type="evidence" value="ECO:0007669"/>
    <property type="project" value="InterPro"/>
</dbReference>
<dbReference type="NCBIfam" id="TIGR00451">
    <property type="entry name" value="unchar_dom_2"/>
    <property type="match status" value="1"/>
</dbReference>
<dbReference type="InterPro" id="IPR039757">
    <property type="entry name" value="EIF2D"/>
</dbReference>
<accession>A0A015LPW3</accession>
<dbReference type="STRING" id="1432141.A0A015LPW3"/>
<dbReference type="EMBL" id="JEMT01012717">
    <property type="protein sequence ID" value="EXX74776.1"/>
    <property type="molecule type" value="Genomic_DNA"/>
</dbReference>
<dbReference type="GO" id="GO:0001731">
    <property type="term" value="P:formation of translation preinitiation complex"/>
    <property type="evidence" value="ECO:0007669"/>
    <property type="project" value="InterPro"/>
</dbReference>
<dbReference type="SUPFAM" id="SSF88697">
    <property type="entry name" value="PUA domain-like"/>
    <property type="match status" value="1"/>
</dbReference>
<dbReference type="InterPro" id="IPR015947">
    <property type="entry name" value="PUA-like_sf"/>
</dbReference>
<dbReference type="Gene3D" id="3.10.400.20">
    <property type="match status" value="1"/>
</dbReference>
<comment type="caution">
    <text evidence="5">The sequence shown here is derived from an EMBL/GenBank/DDBJ whole genome shotgun (WGS) entry which is preliminary data.</text>
</comment>
<dbReference type="InterPro" id="IPR036877">
    <property type="entry name" value="SUI1_dom_sf"/>
</dbReference>
<dbReference type="GO" id="GO:0003743">
    <property type="term" value="F:translation initiation factor activity"/>
    <property type="evidence" value="ECO:0007669"/>
    <property type="project" value="InterPro"/>
</dbReference>
<evidence type="ECO:0000259" key="3">
    <source>
        <dbReference type="PROSITE" id="PS50296"/>
    </source>
</evidence>
<dbReference type="InterPro" id="IPR039759">
    <property type="entry name" value="eIF2D_SUI1"/>
</dbReference>
<evidence type="ECO:0000313" key="5">
    <source>
        <dbReference type="EMBL" id="EXX74776.1"/>
    </source>
</evidence>
<comment type="similarity">
    <text evidence="1">Belongs to the eIF2D family.</text>
</comment>
<keyword evidence="2" id="KW-0963">Cytoplasm</keyword>
<dbReference type="CDD" id="cd11608">
    <property type="entry name" value="eIF2D_C"/>
    <property type="match status" value="1"/>
</dbReference>
<dbReference type="InterPro" id="IPR004521">
    <property type="entry name" value="Uncharacterised_CHP00451"/>
</dbReference>
<organism evidence="5 6">
    <name type="scientific">Rhizophagus irregularis (strain DAOM 197198w)</name>
    <name type="common">Glomus intraradices</name>
    <dbReference type="NCBI Taxonomy" id="1432141"/>
    <lineage>
        <taxon>Eukaryota</taxon>
        <taxon>Fungi</taxon>
        <taxon>Fungi incertae sedis</taxon>
        <taxon>Mucoromycota</taxon>
        <taxon>Glomeromycotina</taxon>
        <taxon>Glomeromycetes</taxon>
        <taxon>Glomerales</taxon>
        <taxon>Glomeraceae</taxon>
        <taxon>Rhizophagus</taxon>
    </lineage>
</organism>
<protein>
    <submittedName>
        <fullName evidence="5">Tma64p</fullName>
    </submittedName>
</protein>
<dbReference type="AlphaFoldDB" id="A0A015LPW3"/>
<dbReference type="InterPro" id="IPR041366">
    <property type="entry name" value="Pre-PUA"/>
</dbReference>
<dbReference type="InterPro" id="IPR058886">
    <property type="entry name" value="SWIB_eIF2D"/>
</dbReference>
<dbReference type="Pfam" id="PF26292">
    <property type="entry name" value="PUA_elF2D"/>
    <property type="match status" value="1"/>
</dbReference>
<dbReference type="FunFam" id="3.30.780.10:FF:000008">
    <property type="entry name" value="eukaryotic translation initiation factor 2D"/>
    <property type="match status" value="1"/>
</dbReference>
<feature type="domain" description="DM2" evidence="4">
    <location>
        <begin position="375"/>
        <end position="460"/>
    </location>
</feature>
<dbReference type="SUPFAM" id="SSF47592">
    <property type="entry name" value="SWIB/MDM2 domain"/>
    <property type="match status" value="1"/>
</dbReference>
<dbReference type="PANTHER" id="PTHR12217:SF4">
    <property type="entry name" value="EUKARYOTIC TRANSLATION INITIATION FACTOR 2D"/>
    <property type="match status" value="1"/>
</dbReference>
<dbReference type="Pfam" id="PF01253">
    <property type="entry name" value="SUI1"/>
    <property type="match status" value="1"/>
</dbReference>
<reference evidence="5 6" key="1">
    <citation type="submission" date="2014-02" db="EMBL/GenBank/DDBJ databases">
        <title>Single nucleus genome sequencing reveals high similarity among nuclei of an endomycorrhizal fungus.</title>
        <authorList>
            <person name="Lin K."/>
            <person name="Geurts R."/>
            <person name="Zhang Z."/>
            <person name="Limpens E."/>
            <person name="Saunders D.G."/>
            <person name="Mu D."/>
            <person name="Pang E."/>
            <person name="Cao H."/>
            <person name="Cha H."/>
            <person name="Lin T."/>
            <person name="Zhou Q."/>
            <person name="Shang Y."/>
            <person name="Li Y."/>
            <person name="Ivanov S."/>
            <person name="Sharma T."/>
            <person name="Velzen R.V."/>
            <person name="Ruijter N.D."/>
            <person name="Aanen D.K."/>
            <person name="Win J."/>
            <person name="Kamoun S."/>
            <person name="Bisseling T."/>
            <person name="Huang S."/>
        </authorList>
    </citation>
    <scope>NUCLEOTIDE SEQUENCE [LARGE SCALE GENOMIC DNA]</scope>
    <source>
        <strain evidence="6">DAOM197198w</strain>
    </source>
</reference>
<proteinExistence type="inferred from homology"/>
<dbReference type="SUPFAM" id="SSF55159">
    <property type="entry name" value="eIF1-like"/>
    <property type="match status" value="1"/>
</dbReference>
<dbReference type="OrthoDB" id="199771at2759"/>
<dbReference type="Pfam" id="PF17832">
    <property type="entry name" value="Pre-PUA"/>
    <property type="match status" value="1"/>
</dbReference>
<dbReference type="InterPro" id="IPR057429">
    <property type="entry name" value="WH_eIF2D"/>
</dbReference>
<dbReference type="Gene3D" id="3.30.780.10">
    <property type="entry name" value="SUI1-like domain"/>
    <property type="match status" value="1"/>
</dbReference>
<dbReference type="InterPro" id="IPR048248">
    <property type="entry name" value="PUA_eIF2d-like"/>
</dbReference>
<evidence type="ECO:0000256" key="2">
    <source>
        <dbReference type="ARBA" id="ARBA00022490"/>
    </source>
</evidence>
<dbReference type="InterPro" id="IPR003121">
    <property type="entry name" value="SWIB_MDM2_domain"/>
</dbReference>
<dbReference type="HOGENOM" id="CLU_012487_1_1_1"/>
<dbReference type="CDD" id="cd21156">
    <property type="entry name" value="PUA_eIF2d-like"/>
    <property type="match status" value="1"/>
</dbReference>
<dbReference type="PROSITE" id="PS51925">
    <property type="entry name" value="SWIB_MDM2"/>
    <property type="match status" value="1"/>
</dbReference>
<feature type="domain" description="SUI1" evidence="3">
    <location>
        <begin position="485"/>
        <end position="561"/>
    </location>
</feature>
<name>A0A015LPW3_RHIIW</name>
<sequence>MFRKPPSNIKSYSPLRSSDRRRFKDEILKKFPLLESSINNLIESSTDATDSKSESPFNIIVPENTQLAKFNSNLGVHGVIYTTKEKHPLWFKKDKDKNEILVPSVYMLWKFPDMLPKIPTFDMVISKLTGGANLMIPGIAFPSEGLPEVNEGELVSVVVRGSNIPMAVGTMNISTKLLEPGSTRKGIAVNVIHIFGDCLWSMGDQSSPPELSDAKTFQENIETESSESKVADINEEIDEDVEVENLENEFETKLTVSEVDKLLQDSFYQALIEKLTPATPLPMSTSQFYSAYLLPCRPIGTENEVDVKKSSYKKVAKFLSAMEKKGVIKMKGDSTLIHVNWNHESLAGFRPHKTIKKATSSTALNEGHPIIEIKQVFKPKGPIVDFFKAQGENVESDTVYEPEQIKSIVLNYLKSHNLSDKQNPKFVIPDEPIREILANKSGVRVPDKWIRNDLVKEIQSKMEDHHYVILPGHDPELRKGLPKNIQISESTRTGNKVVTTIRGLESYGMNPNDLTEPLQKLCASSVSVNPTLQSSPKKPLMEIMVQGPQIKLVKKYLMDTKGFPEKYIETTNVKKKGKR</sequence>
<dbReference type="PROSITE" id="PS50890">
    <property type="entry name" value="PUA"/>
    <property type="match status" value="1"/>
</dbReference>
<dbReference type="PROSITE" id="PS50296">
    <property type="entry name" value="SUI1"/>
    <property type="match status" value="1"/>
</dbReference>
<dbReference type="InterPro" id="IPR001950">
    <property type="entry name" value="SUI1"/>
</dbReference>
<keyword evidence="6" id="KW-1185">Reference proteome</keyword>
<evidence type="ECO:0000313" key="6">
    <source>
        <dbReference type="Proteomes" id="UP000022910"/>
    </source>
</evidence>
<dbReference type="OMA" id="MFLKPYR"/>